<keyword evidence="2" id="KW-1185">Reference proteome</keyword>
<dbReference type="PANTHER" id="PTHR36302:SF1">
    <property type="entry name" value="COPPER CHAPERONE PCU(A)C"/>
    <property type="match status" value="1"/>
</dbReference>
<evidence type="ECO:0000313" key="2">
    <source>
        <dbReference type="Proteomes" id="UP001596001"/>
    </source>
</evidence>
<comment type="caution">
    <text evidence="1">The sequence shown here is derived from an EMBL/GenBank/DDBJ whole genome shotgun (WGS) entry which is preliminary data.</text>
</comment>
<dbReference type="RefSeq" id="WP_382430902.1">
    <property type="nucleotide sequence ID" value="NZ_JBHSHJ010000003.1"/>
</dbReference>
<reference evidence="2" key="1">
    <citation type="journal article" date="2019" name="Int. J. Syst. Evol. Microbiol.">
        <title>The Global Catalogue of Microorganisms (GCM) 10K type strain sequencing project: providing services to taxonomists for standard genome sequencing and annotation.</title>
        <authorList>
            <consortium name="The Broad Institute Genomics Platform"/>
            <consortium name="The Broad Institute Genome Sequencing Center for Infectious Disease"/>
            <person name="Wu L."/>
            <person name="Ma J."/>
        </authorList>
    </citation>
    <scope>NUCLEOTIDE SEQUENCE [LARGE SCALE GENOMIC DNA]</scope>
    <source>
        <strain evidence="2">CCUG 49452</strain>
    </source>
</reference>
<gene>
    <name evidence="1" type="ORF">ACFO6X_05595</name>
</gene>
<dbReference type="InterPro" id="IPR058248">
    <property type="entry name" value="Lxx211020-like"/>
</dbReference>
<dbReference type="InterPro" id="IPR036182">
    <property type="entry name" value="PCuAC_sf"/>
</dbReference>
<protein>
    <submittedName>
        <fullName evidence="1">Copper chaperone PCu(A)C</fullName>
    </submittedName>
</protein>
<dbReference type="Pfam" id="PF04314">
    <property type="entry name" value="PCuAC"/>
    <property type="match status" value="1"/>
</dbReference>
<sequence length="168" mass="18267">MVWSWDGMAARSQKVLTWLVWASVAFAGPVQSHGVAVGALQIDHPYALPTEPGQTEGRVYFRSLRNEGAQEDRLVAAQTPRAPVVRLQHVAVHGGGAQPLPVTIALPARSAQAWRHDQAAPLVLQGLQRPLVLGERFVLTLHFAHAGPQEVVVWVQQPRPSKSSGHSH</sequence>
<dbReference type="EMBL" id="JBHSHJ010000003">
    <property type="protein sequence ID" value="MFC4788457.1"/>
    <property type="molecule type" value="Genomic_DNA"/>
</dbReference>
<evidence type="ECO:0000313" key="1">
    <source>
        <dbReference type="EMBL" id="MFC4788457.1"/>
    </source>
</evidence>
<proteinExistence type="predicted"/>
<dbReference type="Gene3D" id="2.60.40.1890">
    <property type="entry name" value="PCu(A)C copper chaperone"/>
    <property type="match status" value="1"/>
</dbReference>
<dbReference type="SUPFAM" id="SSF110087">
    <property type="entry name" value="DR1885-like metal-binding protein"/>
    <property type="match status" value="1"/>
</dbReference>
<dbReference type="PANTHER" id="PTHR36302">
    <property type="entry name" value="BLR7088 PROTEIN"/>
    <property type="match status" value="1"/>
</dbReference>
<dbReference type="Proteomes" id="UP001596001">
    <property type="component" value="Unassembled WGS sequence"/>
</dbReference>
<dbReference type="InterPro" id="IPR007410">
    <property type="entry name" value="LpqE-like"/>
</dbReference>
<organism evidence="1 2">
    <name type="scientific">Giesbergeria sinuosa</name>
    <dbReference type="NCBI Taxonomy" id="80883"/>
    <lineage>
        <taxon>Bacteria</taxon>
        <taxon>Pseudomonadati</taxon>
        <taxon>Pseudomonadota</taxon>
        <taxon>Betaproteobacteria</taxon>
        <taxon>Burkholderiales</taxon>
        <taxon>Comamonadaceae</taxon>
        <taxon>Giesbergeria</taxon>
    </lineage>
</organism>
<accession>A0ABV9QFJ2</accession>
<name>A0ABV9QFJ2_9BURK</name>